<gene>
    <name evidence="1" type="ORF">K469DRAFT_749914</name>
</gene>
<name>A0A6A6E6W8_9PEZI</name>
<dbReference type="AlphaFoldDB" id="A0A6A6E6W8"/>
<protein>
    <recommendedName>
        <fullName evidence="3">Heterokaryon incompatibility domain-containing protein</fullName>
    </recommendedName>
</protein>
<organism evidence="1 2">
    <name type="scientific">Zopfia rhizophila CBS 207.26</name>
    <dbReference type="NCBI Taxonomy" id="1314779"/>
    <lineage>
        <taxon>Eukaryota</taxon>
        <taxon>Fungi</taxon>
        <taxon>Dikarya</taxon>
        <taxon>Ascomycota</taxon>
        <taxon>Pezizomycotina</taxon>
        <taxon>Dothideomycetes</taxon>
        <taxon>Dothideomycetes incertae sedis</taxon>
        <taxon>Zopfiaceae</taxon>
        <taxon>Zopfia</taxon>
    </lineage>
</organism>
<reference evidence="1" key="1">
    <citation type="journal article" date="2020" name="Stud. Mycol.">
        <title>101 Dothideomycetes genomes: a test case for predicting lifestyles and emergence of pathogens.</title>
        <authorList>
            <person name="Haridas S."/>
            <person name="Albert R."/>
            <person name="Binder M."/>
            <person name="Bloem J."/>
            <person name="Labutti K."/>
            <person name="Salamov A."/>
            <person name="Andreopoulos B."/>
            <person name="Baker S."/>
            <person name="Barry K."/>
            <person name="Bills G."/>
            <person name="Bluhm B."/>
            <person name="Cannon C."/>
            <person name="Castanera R."/>
            <person name="Culley D."/>
            <person name="Daum C."/>
            <person name="Ezra D."/>
            <person name="Gonzalez J."/>
            <person name="Henrissat B."/>
            <person name="Kuo A."/>
            <person name="Liang C."/>
            <person name="Lipzen A."/>
            <person name="Lutzoni F."/>
            <person name="Magnuson J."/>
            <person name="Mondo S."/>
            <person name="Nolan M."/>
            <person name="Ohm R."/>
            <person name="Pangilinan J."/>
            <person name="Park H.-J."/>
            <person name="Ramirez L."/>
            <person name="Alfaro M."/>
            <person name="Sun H."/>
            <person name="Tritt A."/>
            <person name="Yoshinaga Y."/>
            <person name="Zwiers L.-H."/>
            <person name="Turgeon B."/>
            <person name="Goodwin S."/>
            <person name="Spatafora J."/>
            <person name="Crous P."/>
            <person name="Grigoriev I."/>
        </authorList>
    </citation>
    <scope>NUCLEOTIDE SEQUENCE</scope>
    <source>
        <strain evidence="1">CBS 207.26</strain>
    </source>
</reference>
<proteinExistence type="predicted"/>
<evidence type="ECO:0000313" key="1">
    <source>
        <dbReference type="EMBL" id="KAF2186329.1"/>
    </source>
</evidence>
<sequence>MEAMRDEAVEIAIESLEGSMTQKWIDFETIDWRGSELLASNQNDMCLGKQLFRLKCEFAAICDSSSSSSGKIGLCPADTNPGDLIVLPSGAECPFIVRENQVAERKLKPSLGIPTYELVGLYYLDELMNGEVFDDPLFSDPLNTETLRPNRSHKDSPFPPSRRLNSWSTRYRLVVRIHQLSHPPRRSSFYFKTGSDKQKRFRAFKNHLVKLLPQPTTTGDGIDEIVNASHATDKQKFDCRIPRRISKPTRSTQCYAGESG</sequence>
<dbReference type="EMBL" id="ML994630">
    <property type="protein sequence ID" value="KAF2186329.1"/>
    <property type="molecule type" value="Genomic_DNA"/>
</dbReference>
<evidence type="ECO:0000313" key="2">
    <source>
        <dbReference type="Proteomes" id="UP000800200"/>
    </source>
</evidence>
<evidence type="ECO:0008006" key="3">
    <source>
        <dbReference type="Google" id="ProtNLM"/>
    </source>
</evidence>
<dbReference type="Proteomes" id="UP000800200">
    <property type="component" value="Unassembled WGS sequence"/>
</dbReference>
<accession>A0A6A6E6W8</accession>
<keyword evidence="2" id="KW-1185">Reference proteome</keyword>